<sequence>MTGPHAGFIIAAYAIGFATVAGLILWTWADSRIQSRALKALEAANPRRRPRP</sequence>
<keyword evidence="7 12" id="KW-0997">Cell inner membrane</keyword>
<evidence type="ECO:0000313" key="14">
    <source>
        <dbReference type="Proteomes" id="UP000249577"/>
    </source>
</evidence>
<dbReference type="EMBL" id="QFPN01000008">
    <property type="protein sequence ID" value="PZQ13008.1"/>
    <property type="molecule type" value="Genomic_DNA"/>
</dbReference>
<dbReference type="GO" id="GO:0005886">
    <property type="term" value="C:plasma membrane"/>
    <property type="evidence" value="ECO:0007669"/>
    <property type="project" value="UniProtKB-SubCell"/>
</dbReference>
<gene>
    <name evidence="13" type="primary">ccmD</name>
    <name evidence="13" type="ORF">DI565_15170</name>
</gene>
<evidence type="ECO:0000256" key="12">
    <source>
        <dbReference type="RuleBase" id="RU363101"/>
    </source>
</evidence>
<dbReference type="GO" id="GO:0015886">
    <property type="term" value="P:heme transport"/>
    <property type="evidence" value="ECO:0007669"/>
    <property type="project" value="InterPro"/>
</dbReference>
<comment type="subcellular location">
    <subcellularLocation>
        <location evidence="2 12">Cell inner membrane</location>
        <topology evidence="2 12">Single-pass membrane protein</topology>
    </subcellularLocation>
</comment>
<evidence type="ECO:0000256" key="9">
    <source>
        <dbReference type="ARBA" id="ARBA00022748"/>
    </source>
</evidence>
<evidence type="ECO:0000256" key="10">
    <source>
        <dbReference type="ARBA" id="ARBA00022989"/>
    </source>
</evidence>
<keyword evidence="9 12" id="KW-0201">Cytochrome c-type biogenesis</keyword>
<evidence type="ECO:0000256" key="4">
    <source>
        <dbReference type="ARBA" id="ARBA00016461"/>
    </source>
</evidence>
<dbReference type="InterPro" id="IPR007078">
    <property type="entry name" value="Haem_export_protD_CcmD"/>
</dbReference>
<dbReference type="Proteomes" id="UP000249577">
    <property type="component" value="Unassembled WGS sequence"/>
</dbReference>
<keyword evidence="6 12" id="KW-1003">Cell membrane</keyword>
<dbReference type="GO" id="GO:0017004">
    <property type="term" value="P:cytochrome complex assembly"/>
    <property type="evidence" value="ECO:0007669"/>
    <property type="project" value="UniProtKB-KW"/>
</dbReference>
<keyword evidence="10 12" id="KW-1133">Transmembrane helix</keyword>
<evidence type="ECO:0000256" key="8">
    <source>
        <dbReference type="ARBA" id="ARBA00022692"/>
    </source>
</evidence>
<comment type="similarity">
    <text evidence="3 12">Belongs to the CcmD/CycX/HelD family.</text>
</comment>
<evidence type="ECO:0000256" key="11">
    <source>
        <dbReference type="ARBA" id="ARBA00023136"/>
    </source>
</evidence>
<evidence type="ECO:0000256" key="5">
    <source>
        <dbReference type="ARBA" id="ARBA00022448"/>
    </source>
</evidence>
<feature type="transmembrane region" description="Helical" evidence="12">
    <location>
        <begin position="6"/>
        <end position="29"/>
    </location>
</feature>
<accession>A0A2W5KC56</accession>
<evidence type="ECO:0000256" key="3">
    <source>
        <dbReference type="ARBA" id="ARBA00008741"/>
    </source>
</evidence>
<dbReference type="NCBIfam" id="TIGR03141">
    <property type="entry name" value="cytochro_ccmD"/>
    <property type="match status" value="1"/>
</dbReference>
<organism evidence="13 14">
    <name type="scientific">Ancylobacter novellus</name>
    <name type="common">Thiobacillus novellus</name>
    <dbReference type="NCBI Taxonomy" id="921"/>
    <lineage>
        <taxon>Bacteria</taxon>
        <taxon>Pseudomonadati</taxon>
        <taxon>Pseudomonadota</taxon>
        <taxon>Alphaproteobacteria</taxon>
        <taxon>Hyphomicrobiales</taxon>
        <taxon>Xanthobacteraceae</taxon>
        <taxon>Ancylobacter</taxon>
    </lineage>
</organism>
<comment type="function">
    <text evidence="1 12">Required for the export of heme to the periplasm for the biogenesis of c-type cytochromes.</text>
</comment>
<keyword evidence="5 12" id="KW-0813">Transport</keyword>
<evidence type="ECO:0000256" key="6">
    <source>
        <dbReference type="ARBA" id="ARBA00022475"/>
    </source>
</evidence>
<evidence type="ECO:0000313" key="13">
    <source>
        <dbReference type="EMBL" id="PZQ13008.1"/>
    </source>
</evidence>
<proteinExistence type="inferred from homology"/>
<dbReference type="AlphaFoldDB" id="A0A2W5KC56"/>
<keyword evidence="8 12" id="KW-0812">Transmembrane</keyword>
<comment type="caution">
    <text evidence="13">The sequence shown here is derived from an EMBL/GenBank/DDBJ whole genome shotgun (WGS) entry which is preliminary data.</text>
</comment>
<name>A0A2W5KC56_ANCNO</name>
<protein>
    <recommendedName>
        <fullName evidence="4 12">Heme exporter protein D</fullName>
    </recommendedName>
</protein>
<evidence type="ECO:0000256" key="7">
    <source>
        <dbReference type="ARBA" id="ARBA00022519"/>
    </source>
</evidence>
<reference evidence="13 14" key="1">
    <citation type="submission" date="2017-08" db="EMBL/GenBank/DDBJ databases">
        <title>Infants hospitalized years apart are colonized by the same room-sourced microbial strains.</title>
        <authorList>
            <person name="Brooks B."/>
            <person name="Olm M.R."/>
            <person name="Firek B.A."/>
            <person name="Baker R."/>
            <person name="Thomas B.C."/>
            <person name="Morowitz M.J."/>
            <person name="Banfield J.F."/>
        </authorList>
    </citation>
    <scope>NUCLEOTIDE SEQUENCE [LARGE SCALE GENOMIC DNA]</scope>
    <source>
        <strain evidence="13">S2_005_003_R2_43</strain>
    </source>
</reference>
<evidence type="ECO:0000256" key="2">
    <source>
        <dbReference type="ARBA" id="ARBA00004377"/>
    </source>
</evidence>
<dbReference type="Pfam" id="PF04995">
    <property type="entry name" value="CcmD"/>
    <property type="match status" value="1"/>
</dbReference>
<keyword evidence="11 12" id="KW-0472">Membrane</keyword>
<evidence type="ECO:0000256" key="1">
    <source>
        <dbReference type="ARBA" id="ARBA00002442"/>
    </source>
</evidence>